<comment type="subcellular location">
    <subcellularLocation>
        <location evidence="1">Mitochondrion membrane</location>
        <topology evidence="1">Multi-pass membrane protein</topology>
    </subcellularLocation>
</comment>
<evidence type="ECO:0000256" key="8">
    <source>
        <dbReference type="ARBA" id="ARBA00023136"/>
    </source>
</evidence>
<dbReference type="STRING" id="1890683.A0A427YMC8"/>
<evidence type="ECO:0000256" key="9">
    <source>
        <dbReference type="PROSITE-ProRule" id="PRU00282"/>
    </source>
</evidence>
<dbReference type="Gene3D" id="1.50.40.10">
    <property type="entry name" value="Mitochondrial carrier domain"/>
    <property type="match status" value="1"/>
</dbReference>
<dbReference type="InterPro" id="IPR002067">
    <property type="entry name" value="MCP"/>
</dbReference>
<dbReference type="SUPFAM" id="SSF103506">
    <property type="entry name" value="Mitochondrial carrier"/>
    <property type="match status" value="1"/>
</dbReference>
<keyword evidence="4 9" id="KW-0812">Transmembrane</keyword>
<feature type="repeat" description="Solcar" evidence="9">
    <location>
        <begin position="106"/>
        <end position="197"/>
    </location>
</feature>
<dbReference type="InterPro" id="IPR023395">
    <property type="entry name" value="MCP_dom_sf"/>
</dbReference>
<dbReference type="Proteomes" id="UP000279259">
    <property type="component" value="Unassembled WGS sequence"/>
</dbReference>
<dbReference type="OrthoDB" id="448427at2759"/>
<evidence type="ECO:0000313" key="11">
    <source>
        <dbReference type="EMBL" id="RSH92210.1"/>
    </source>
</evidence>
<reference evidence="11 12" key="1">
    <citation type="submission" date="2018-11" db="EMBL/GenBank/DDBJ databases">
        <title>Genome sequence of Saitozyma podzolica DSM 27192.</title>
        <authorList>
            <person name="Aliyu H."/>
            <person name="Gorte O."/>
            <person name="Ochsenreither K."/>
        </authorList>
    </citation>
    <scope>NUCLEOTIDE SEQUENCE [LARGE SCALE GENOMIC DNA]</scope>
    <source>
        <strain evidence="11 12">DSM 27192</strain>
    </source>
</reference>
<feature type="repeat" description="Solcar" evidence="9">
    <location>
        <begin position="206"/>
        <end position="290"/>
    </location>
</feature>
<evidence type="ECO:0000256" key="7">
    <source>
        <dbReference type="ARBA" id="ARBA00023128"/>
    </source>
</evidence>
<dbReference type="Pfam" id="PF00153">
    <property type="entry name" value="Mito_carr"/>
    <property type="match status" value="3"/>
</dbReference>
<dbReference type="GO" id="GO:0055085">
    <property type="term" value="P:transmembrane transport"/>
    <property type="evidence" value="ECO:0007669"/>
    <property type="project" value="InterPro"/>
</dbReference>
<dbReference type="PROSITE" id="PS51257">
    <property type="entry name" value="PROKAR_LIPOPROTEIN"/>
    <property type="match status" value="1"/>
</dbReference>
<gene>
    <name evidence="11" type="primary">DIC1_4</name>
    <name evidence="11" type="ORF">EHS25_008625</name>
</gene>
<keyword evidence="3 10" id="KW-0813">Transport</keyword>
<evidence type="ECO:0000256" key="3">
    <source>
        <dbReference type="ARBA" id="ARBA00022448"/>
    </source>
</evidence>
<dbReference type="PRINTS" id="PR00784">
    <property type="entry name" value="MTUNCOUPLING"/>
</dbReference>
<organism evidence="11 12">
    <name type="scientific">Saitozyma podzolica</name>
    <dbReference type="NCBI Taxonomy" id="1890683"/>
    <lineage>
        <taxon>Eukaryota</taxon>
        <taxon>Fungi</taxon>
        <taxon>Dikarya</taxon>
        <taxon>Basidiomycota</taxon>
        <taxon>Agaricomycotina</taxon>
        <taxon>Tremellomycetes</taxon>
        <taxon>Tremellales</taxon>
        <taxon>Trimorphomycetaceae</taxon>
        <taxon>Saitozyma</taxon>
    </lineage>
</organism>
<evidence type="ECO:0000256" key="10">
    <source>
        <dbReference type="RuleBase" id="RU000488"/>
    </source>
</evidence>
<dbReference type="AlphaFoldDB" id="A0A427YMC8"/>
<dbReference type="InterPro" id="IPR018108">
    <property type="entry name" value="MCP_transmembrane"/>
</dbReference>
<name>A0A427YMC8_9TREE</name>
<keyword evidence="12" id="KW-1185">Reference proteome</keyword>
<dbReference type="InterPro" id="IPR050391">
    <property type="entry name" value="Mito_Metabolite_Transporter"/>
</dbReference>
<sequence>MAPQQPKYPFWVGGAAASMAACCTHPLDVMRVRMQTSAQKTTFVHAVRDVLHQSGVRGLYTGLTASVFRQMTYSVTRLGAYDALKAMMSQPGKKLSMGELVVCASAAGALGGLAGNPAAPIKGCANGISDIILVRMVADPTKPPEQRVGYRNALHGLYRMVKDEGGASLFRGLAPNTIRAILMNSSQLVSYDFFKDLLLTHNLLSDGMPLHLVSSAAAGTVATTICAPADVVKSRVMNAKPGGQGPVALLAENFKKEGPRFLFRGWLPAWIRLTPNTICMFVFLEQLRKTIDMVRAKQ</sequence>
<evidence type="ECO:0000256" key="5">
    <source>
        <dbReference type="ARBA" id="ARBA00022737"/>
    </source>
</evidence>
<dbReference type="PROSITE" id="PS50920">
    <property type="entry name" value="SOLCAR"/>
    <property type="match status" value="3"/>
</dbReference>
<comment type="caution">
    <text evidence="11">The sequence shown here is derived from an EMBL/GenBank/DDBJ whole genome shotgun (WGS) entry which is preliminary data.</text>
</comment>
<evidence type="ECO:0000256" key="1">
    <source>
        <dbReference type="ARBA" id="ARBA00004225"/>
    </source>
</evidence>
<feature type="repeat" description="Solcar" evidence="9">
    <location>
        <begin position="4"/>
        <end position="87"/>
    </location>
</feature>
<evidence type="ECO:0000313" key="12">
    <source>
        <dbReference type="Proteomes" id="UP000279259"/>
    </source>
</evidence>
<keyword evidence="5" id="KW-0677">Repeat</keyword>
<evidence type="ECO:0000256" key="4">
    <source>
        <dbReference type="ARBA" id="ARBA00022692"/>
    </source>
</evidence>
<evidence type="ECO:0000256" key="2">
    <source>
        <dbReference type="ARBA" id="ARBA00006375"/>
    </source>
</evidence>
<comment type="similarity">
    <text evidence="2 10">Belongs to the mitochondrial carrier (TC 2.A.29) family.</text>
</comment>
<keyword evidence="7" id="KW-0496">Mitochondrion</keyword>
<keyword evidence="6" id="KW-1133">Transmembrane helix</keyword>
<dbReference type="PANTHER" id="PTHR45618">
    <property type="entry name" value="MITOCHONDRIAL DICARBOXYLATE CARRIER-RELATED"/>
    <property type="match status" value="1"/>
</dbReference>
<protein>
    <submittedName>
        <fullName evidence="11">Mitochondrial dicarboxylate transporter</fullName>
    </submittedName>
</protein>
<keyword evidence="8 9" id="KW-0472">Membrane</keyword>
<dbReference type="GO" id="GO:0031966">
    <property type="term" value="C:mitochondrial membrane"/>
    <property type="evidence" value="ECO:0007669"/>
    <property type="project" value="UniProtKB-SubCell"/>
</dbReference>
<evidence type="ECO:0000256" key="6">
    <source>
        <dbReference type="ARBA" id="ARBA00022989"/>
    </source>
</evidence>
<proteinExistence type="inferred from homology"/>
<accession>A0A427YMC8</accession>
<dbReference type="EMBL" id="RSCD01000006">
    <property type="protein sequence ID" value="RSH92210.1"/>
    <property type="molecule type" value="Genomic_DNA"/>
</dbReference>